<dbReference type="PANTHER" id="PTHR33121:SF23">
    <property type="entry name" value="CYCLIC DI-GMP PHOSPHODIESTERASE PDEB"/>
    <property type="match status" value="1"/>
</dbReference>
<dbReference type="InterPro" id="IPR001633">
    <property type="entry name" value="EAL_dom"/>
</dbReference>
<name>A0A7G9QW98_9GAMM</name>
<feature type="region of interest" description="Disordered" evidence="1">
    <location>
        <begin position="738"/>
        <end position="758"/>
    </location>
</feature>
<feature type="transmembrane region" description="Helical" evidence="2">
    <location>
        <begin position="199"/>
        <end position="217"/>
    </location>
</feature>
<dbReference type="SMART" id="SM00267">
    <property type="entry name" value="GGDEF"/>
    <property type="match status" value="1"/>
</dbReference>
<keyword evidence="5" id="KW-1185">Reference proteome</keyword>
<dbReference type="InterPro" id="IPR043128">
    <property type="entry name" value="Rev_trsase/Diguanyl_cyclase"/>
</dbReference>
<reference evidence="4 5" key="1">
    <citation type="submission" date="2020-08" db="EMBL/GenBank/DDBJ databases">
        <title>Genome sequence of Thermomonas brevis KACC 16975T.</title>
        <authorList>
            <person name="Hyun D.-W."/>
            <person name="Bae J.-W."/>
        </authorList>
    </citation>
    <scope>NUCLEOTIDE SEQUENCE [LARGE SCALE GENOMIC DNA]</scope>
    <source>
        <strain evidence="4 5">KACC 16975</strain>
    </source>
</reference>
<feature type="transmembrane region" description="Helical" evidence="2">
    <location>
        <begin position="125"/>
        <end position="147"/>
    </location>
</feature>
<feature type="transmembrane region" description="Helical" evidence="2">
    <location>
        <begin position="282"/>
        <end position="304"/>
    </location>
</feature>
<dbReference type="Proteomes" id="UP000515977">
    <property type="component" value="Chromosome"/>
</dbReference>
<dbReference type="GO" id="GO:0071111">
    <property type="term" value="F:cyclic-guanylate-specific phosphodiesterase activity"/>
    <property type="evidence" value="ECO:0007669"/>
    <property type="project" value="InterPro"/>
</dbReference>
<dbReference type="InterPro" id="IPR050706">
    <property type="entry name" value="Cyclic-di-GMP_PDE-like"/>
</dbReference>
<dbReference type="SMART" id="SM00052">
    <property type="entry name" value="EAL"/>
    <property type="match status" value="1"/>
</dbReference>
<sequence length="758" mass="81586">MHQWATTRGGKILLLGGLCLLLQQVAVPYALELGGTREDASLIHLQTGLLLAIAMLSRDRWVMPGCYALIIVGWLVRAWAFAYTPAQIGIGVVVSAIGCVWTLLCAQAMGWPRPPEREHASRADLLRFIAFGLLAYPLGNAVLALLYGAPFGVTSQLSSLIQTLFAKYFGVVVVTLPLVIAWTERRRPPLVESSARRSWLLLLGFGLLASAALGMRVRSGLPALGGGDVVFSDYRIAALAVVAWCMLHLRVALALPLLSLALLSMVFGLGRTAELGNTSLGFVNLLHLALELGIVSMAMLYYLVANRDREDMAQRLADQAQHDSLTGLPNLRALRQQAARRHGVRELGCLLLDQADALAVGYGLGAQSSVMTAVAARLGESGVTPCYLGSGQFALLAGGCGETPWAELLHGIEQPGFSVAGQNVRLLPYLGVARFGGDTGLDLDAALMQASSLAFEARGSNEVEPLHADAAQATLQQAQARMQGASEALAHLRRPDGLELYFQPVLPLRNRALRDGRIVGEVLCRLRDEHGQLLAPGQFLPALEAARRGPELDLAVIAALFAQLRGEPELVEACASVSVNLTGQSLASASFRQHLFALLEQAPLPLSRLCFEVSETVAVFSAEQASRLLDELRARGCRIAIDDFGVGMQSFARLKEMPVNVIKIDGSFVRNIVRDHRDYAMVQASVAVARACGAEVVAEYVEDEETAGCLHKLGVHWGQGYLYAKPMPLLDGMRWMHRQEGGTRPEPPEAAPARIGHG</sequence>
<keyword evidence="2" id="KW-0472">Membrane</keyword>
<protein>
    <submittedName>
        <fullName evidence="4">GGDEF domain-containing protein</fullName>
    </submittedName>
</protein>
<dbReference type="AlphaFoldDB" id="A0A7G9QW98"/>
<dbReference type="CDD" id="cd01948">
    <property type="entry name" value="EAL"/>
    <property type="match status" value="1"/>
</dbReference>
<gene>
    <name evidence="4" type="ORF">H9L17_05670</name>
</gene>
<dbReference type="PROSITE" id="PS50883">
    <property type="entry name" value="EAL"/>
    <property type="match status" value="1"/>
</dbReference>
<dbReference type="PANTHER" id="PTHR33121">
    <property type="entry name" value="CYCLIC DI-GMP PHOSPHODIESTERASE PDEF"/>
    <property type="match status" value="1"/>
</dbReference>
<evidence type="ECO:0000259" key="3">
    <source>
        <dbReference type="PROSITE" id="PS50883"/>
    </source>
</evidence>
<dbReference type="KEGG" id="tbv:H9L17_05670"/>
<dbReference type="Pfam" id="PF00563">
    <property type="entry name" value="EAL"/>
    <property type="match status" value="1"/>
</dbReference>
<evidence type="ECO:0000256" key="1">
    <source>
        <dbReference type="SAM" id="MobiDB-lite"/>
    </source>
</evidence>
<feature type="transmembrane region" description="Helical" evidence="2">
    <location>
        <begin position="159"/>
        <end position="179"/>
    </location>
</feature>
<feature type="transmembrane region" description="Helical" evidence="2">
    <location>
        <begin position="86"/>
        <end position="104"/>
    </location>
</feature>
<dbReference type="Gene3D" id="3.30.70.270">
    <property type="match status" value="1"/>
</dbReference>
<dbReference type="RefSeq" id="WP_187571368.1">
    <property type="nucleotide sequence ID" value="NZ_CP060711.1"/>
</dbReference>
<feature type="compositionally biased region" description="Basic and acidic residues" evidence="1">
    <location>
        <begin position="738"/>
        <end position="747"/>
    </location>
</feature>
<dbReference type="SUPFAM" id="SSF141868">
    <property type="entry name" value="EAL domain-like"/>
    <property type="match status" value="1"/>
</dbReference>
<organism evidence="4 5">
    <name type="scientific">Thermomonas brevis</name>
    <dbReference type="NCBI Taxonomy" id="215691"/>
    <lineage>
        <taxon>Bacteria</taxon>
        <taxon>Pseudomonadati</taxon>
        <taxon>Pseudomonadota</taxon>
        <taxon>Gammaproteobacteria</taxon>
        <taxon>Lysobacterales</taxon>
        <taxon>Lysobacteraceae</taxon>
        <taxon>Thermomonas</taxon>
    </lineage>
</organism>
<evidence type="ECO:0000313" key="4">
    <source>
        <dbReference type="EMBL" id="QNN47623.1"/>
    </source>
</evidence>
<feature type="transmembrane region" description="Helical" evidence="2">
    <location>
        <begin position="237"/>
        <end position="270"/>
    </location>
</feature>
<dbReference type="EMBL" id="CP060711">
    <property type="protein sequence ID" value="QNN47623.1"/>
    <property type="molecule type" value="Genomic_DNA"/>
</dbReference>
<dbReference type="Gene3D" id="3.20.20.450">
    <property type="entry name" value="EAL domain"/>
    <property type="match status" value="1"/>
</dbReference>
<proteinExistence type="predicted"/>
<dbReference type="InterPro" id="IPR000160">
    <property type="entry name" value="GGDEF_dom"/>
</dbReference>
<feature type="domain" description="EAL" evidence="3">
    <location>
        <begin position="481"/>
        <end position="740"/>
    </location>
</feature>
<feature type="transmembrane region" description="Helical" evidence="2">
    <location>
        <begin position="61"/>
        <end position="80"/>
    </location>
</feature>
<feature type="transmembrane region" description="Helical" evidence="2">
    <location>
        <begin position="40"/>
        <end position="56"/>
    </location>
</feature>
<keyword evidence="2" id="KW-1133">Transmembrane helix</keyword>
<accession>A0A7G9QW98</accession>
<evidence type="ECO:0000256" key="2">
    <source>
        <dbReference type="SAM" id="Phobius"/>
    </source>
</evidence>
<keyword evidence="2" id="KW-0812">Transmembrane</keyword>
<dbReference type="InterPro" id="IPR035919">
    <property type="entry name" value="EAL_sf"/>
</dbReference>
<evidence type="ECO:0000313" key="5">
    <source>
        <dbReference type="Proteomes" id="UP000515977"/>
    </source>
</evidence>